<dbReference type="InterPro" id="IPR037883">
    <property type="entry name" value="Knr4/Smi1-like_sf"/>
</dbReference>
<sequence>MTAIDDLLRLAPPPSAPVCATGDWSAVEAALGLGLPADFKTLVTRYGYGLFADFIAPLTPFGERNLLQEQADRILIRESSFRKHNPEKCPYPFHPEPGGLLPWAGLDNGAYFCWLTVGEPDDWTVVAWNPRSWFYEPHALGAVEFLHGLLSRRIETETCGLFDEDDEDVLAPSTGFEPAWT</sequence>
<accession>A0ABV6UZP9</accession>
<comment type="caution">
    <text evidence="1">The sequence shown here is derived from an EMBL/GenBank/DDBJ whole genome shotgun (WGS) entry which is preliminary data.</text>
</comment>
<name>A0ABV6UZP9_9ACTN</name>
<dbReference type="Pfam" id="PF14568">
    <property type="entry name" value="SUKH_6"/>
    <property type="match status" value="1"/>
</dbReference>
<evidence type="ECO:0000313" key="1">
    <source>
        <dbReference type="EMBL" id="MFC1406951.1"/>
    </source>
</evidence>
<reference evidence="1 2" key="1">
    <citation type="submission" date="2024-09" db="EMBL/GenBank/DDBJ databases">
        <authorList>
            <person name="Lee S.D."/>
        </authorList>
    </citation>
    <scope>NUCLEOTIDE SEQUENCE [LARGE SCALE GENOMIC DNA]</scope>
    <source>
        <strain evidence="1 2">N1-5</strain>
    </source>
</reference>
<organism evidence="1 2">
    <name type="scientific">Streptacidiphilus cavernicola</name>
    <dbReference type="NCBI Taxonomy" id="3342716"/>
    <lineage>
        <taxon>Bacteria</taxon>
        <taxon>Bacillati</taxon>
        <taxon>Actinomycetota</taxon>
        <taxon>Actinomycetes</taxon>
        <taxon>Kitasatosporales</taxon>
        <taxon>Streptomycetaceae</taxon>
        <taxon>Streptacidiphilus</taxon>
    </lineage>
</organism>
<gene>
    <name evidence="1" type="ORF">ACEZDJ_37260</name>
</gene>
<evidence type="ECO:0000313" key="2">
    <source>
        <dbReference type="Proteomes" id="UP001592528"/>
    </source>
</evidence>
<dbReference type="Proteomes" id="UP001592528">
    <property type="component" value="Unassembled WGS sequence"/>
</dbReference>
<protein>
    <submittedName>
        <fullName evidence="1">SMI1/KNR4 family protein</fullName>
    </submittedName>
</protein>
<dbReference type="SUPFAM" id="SSF160631">
    <property type="entry name" value="SMI1/KNR4-like"/>
    <property type="match status" value="1"/>
</dbReference>
<keyword evidence="2" id="KW-1185">Reference proteome</keyword>
<dbReference type="RefSeq" id="WP_051726486.1">
    <property type="nucleotide sequence ID" value="NZ_JBHEZZ010000036.1"/>
</dbReference>
<proteinExistence type="predicted"/>
<dbReference type="Gene3D" id="3.40.1580.10">
    <property type="entry name" value="SMI1/KNR4-like"/>
    <property type="match status" value="1"/>
</dbReference>
<dbReference type="EMBL" id="JBHEZZ010000036">
    <property type="protein sequence ID" value="MFC1406951.1"/>
    <property type="molecule type" value="Genomic_DNA"/>
</dbReference>